<reference evidence="9" key="1">
    <citation type="submission" date="2017-02" db="UniProtKB">
        <authorList>
            <consortium name="WormBaseParasite"/>
        </authorList>
    </citation>
    <scope>IDENTIFICATION</scope>
</reference>
<protein>
    <recommendedName>
        <fullName evidence="4">phosphoinositide 5-phosphatase</fullName>
        <ecNumber evidence="4">3.1.3.36</ecNumber>
    </recommendedName>
</protein>
<dbReference type="InterPro" id="IPR015047">
    <property type="entry name" value="SYNJ1/2_RRM"/>
</dbReference>
<dbReference type="Pfam" id="PF02383">
    <property type="entry name" value="Syja_N"/>
    <property type="match status" value="1"/>
</dbReference>
<feature type="region of interest" description="Disordered" evidence="6">
    <location>
        <begin position="843"/>
        <end position="868"/>
    </location>
</feature>
<dbReference type="PANTHER" id="PTHR11200">
    <property type="entry name" value="INOSITOL 5-PHOSPHATASE"/>
    <property type="match status" value="1"/>
</dbReference>
<evidence type="ECO:0000313" key="8">
    <source>
        <dbReference type="Proteomes" id="UP000038040"/>
    </source>
</evidence>
<dbReference type="GO" id="GO:0098793">
    <property type="term" value="C:presynapse"/>
    <property type="evidence" value="ECO:0007669"/>
    <property type="project" value="GOC"/>
</dbReference>
<evidence type="ECO:0000256" key="6">
    <source>
        <dbReference type="SAM" id="MobiDB-lite"/>
    </source>
</evidence>
<name>A0A0N4UHI4_DRAME</name>
<dbReference type="PANTHER" id="PTHR11200:SF257">
    <property type="entry name" value="PHOSPHOINOSITIDE 5-PHOSPHATASE"/>
    <property type="match status" value="1"/>
</dbReference>
<dbReference type="AlphaFoldDB" id="A0A0N4UHI4"/>
<comment type="catalytic activity">
    <reaction evidence="1">
        <text>a 1,2-diacyl-sn-glycero-3-phospho-(1D-myo-inositol-4,5-bisphosphate) + H2O = a 1,2-diacyl-sn-glycero-3-phospho-(1D-myo-inositol 4-phosphate) + phosphate</text>
        <dbReference type="Rhea" id="RHEA:22764"/>
        <dbReference type="ChEBI" id="CHEBI:15377"/>
        <dbReference type="ChEBI" id="CHEBI:43474"/>
        <dbReference type="ChEBI" id="CHEBI:58178"/>
        <dbReference type="ChEBI" id="CHEBI:58456"/>
        <dbReference type="EC" id="3.1.3.36"/>
    </reaction>
</comment>
<sequence>MIMGTKLCEILITYENIDTSFVQIRGSVPLFWEQPGINVGSHKVKLRAYETCVPAYDRHFHLLKQTYGNIVIVNLLGSKMGEKTLSDAYRFRHKNSAHNDVEFVAFDYHSQIKASKTSTRYLMNKLIPMLNKFSFFCSRDGTKLKYQMGVVRTNCLDCLDRTNAVQTLIGLQMLPSQYDSLSVDRMKSNLIVRFEEILKELWQKNGDFCSVIYAGTGALEGKSKLKDASRSLARTIQNNLMDSTKQESFDLFLHGPVIGSLIYDQIFALLPRLFYHECQNFVESFVDSKNEMVDEIPLKLFVGTWNVNGGKNMYNIAFRNQTPLSEWLFEHEGLVDVLDANGDSDIFVIGLEEIIDLNASNIVKASTTNQRSWCDGLRKALCERGRKYVLLGSEQLVGVCLFVFIKPSLSSVIRDVAIDSVKTGMGGATGNKGSVALRLTVFSTSLCFVCSHFAAGQNEVRDRNDDYRAAIRKIHFPMGRDILSHDIIIWLGDFNYRIALTGDQVKKAVKAGMFTQLVPNDQLTQQRATDNVFVGFNEGELKFAPTYKYDTFSDDYDTSEKCRVPAWTDRILWKDSTNNNTIRLLSYGRVELKTSDHRPVRAFFQLRALKLHPLKCEKVYYDVISCCGPPDATIIVSVHGHPVFPIHFCNLVEKRLSEELAIKVLLSKIEHSKLWLVLENGEMALAALSMDGTLIDNYELRVQLRSPNWSEIGFSLLKNSLQTINGSEIYDYSRNDDEFEDFEFQGKVANFMQILPFNTIIFLTLICENFQRILFNLDDDEETGIRKCASTNQLNSTGSTAVSNSTDEQLRDLNILSLDSAFVSNVLSSSLASSNLNNEIQNSPQPLVFPNRSARPPPILSHHLNNHI</sequence>
<dbReference type="InterPro" id="IPR000300">
    <property type="entry name" value="IPPc"/>
</dbReference>
<dbReference type="InterPro" id="IPR046985">
    <property type="entry name" value="IP5"/>
</dbReference>
<evidence type="ECO:0000256" key="4">
    <source>
        <dbReference type="ARBA" id="ARBA00013044"/>
    </source>
</evidence>
<dbReference type="Pfam" id="PF22669">
    <property type="entry name" value="Exo_endo_phos2"/>
    <property type="match status" value="1"/>
</dbReference>
<dbReference type="InterPro" id="IPR002013">
    <property type="entry name" value="SAC_dom"/>
</dbReference>
<dbReference type="Pfam" id="PF08952">
    <property type="entry name" value="DUF1866"/>
    <property type="match status" value="1"/>
</dbReference>
<dbReference type="GO" id="GO:0046856">
    <property type="term" value="P:phosphatidylinositol dephosphorylation"/>
    <property type="evidence" value="ECO:0007669"/>
    <property type="project" value="InterPro"/>
</dbReference>
<dbReference type="SUPFAM" id="SSF56219">
    <property type="entry name" value="DNase I-like"/>
    <property type="match status" value="1"/>
</dbReference>
<dbReference type="WBParaSite" id="DME_0000701701-mRNA-1">
    <property type="protein sequence ID" value="DME_0000701701-mRNA-1"/>
    <property type="gene ID" value="DME_0000701701"/>
</dbReference>
<dbReference type="SMART" id="SM01165">
    <property type="entry name" value="DUF1866"/>
    <property type="match status" value="1"/>
</dbReference>
<dbReference type="InterPro" id="IPR012677">
    <property type="entry name" value="Nucleotide-bd_a/b_plait_sf"/>
</dbReference>
<dbReference type="GO" id="GO:0004439">
    <property type="term" value="F:phosphatidylinositol-4,5-bisphosphate 5-phosphatase activity"/>
    <property type="evidence" value="ECO:0007669"/>
    <property type="project" value="UniProtKB-EC"/>
</dbReference>
<proteinExistence type="inferred from homology"/>
<dbReference type="GO" id="GO:0048488">
    <property type="term" value="P:synaptic vesicle endocytosis"/>
    <property type="evidence" value="ECO:0007669"/>
    <property type="project" value="TreeGrafter"/>
</dbReference>
<comment type="similarity">
    <text evidence="3">In the central section; belongs to the inositol 1,4,5-trisphosphate 5-phosphatase family.</text>
</comment>
<dbReference type="PROSITE" id="PS50275">
    <property type="entry name" value="SAC"/>
    <property type="match status" value="1"/>
</dbReference>
<organism evidence="8 9">
    <name type="scientific">Dracunculus medinensis</name>
    <name type="common">Guinea worm</name>
    <dbReference type="NCBI Taxonomy" id="318479"/>
    <lineage>
        <taxon>Eukaryota</taxon>
        <taxon>Metazoa</taxon>
        <taxon>Ecdysozoa</taxon>
        <taxon>Nematoda</taxon>
        <taxon>Chromadorea</taxon>
        <taxon>Rhabditida</taxon>
        <taxon>Spirurina</taxon>
        <taxon>Dracunculoidea</taxon>
        <taxon>Dracunculidae</taxon>
        <taxon>Dracunculus</taxon>
    </lineage>
</organism>
<feature type="domain" description="SAC" evidence="7">
    <location>
        <begin position="9"/>
        <end position="215"/>
    </location>
</feature>
<dbReference type="Proteomes" id="UP000038040">
    <property type="component" value="Unplaced"/>
</dbReference>
<evidence type="ECO:0000256" key="3">
    <source>
        <dbReference type="ARBA" id="ARBA00009678"/>
    </source>
</evidence>
<keyword evidence="5" id="KW-0378">Hydrolase</keyword>
<dbReference type="Gene3D" id="3.30.70.330">
    <property type="match status" value="1"/>
</dbReference>
<dbReference type="Gene3D" id="3.60.10.10">
    <property type="entry name" value="Endonuclease/exonuclease/phosphatase"/>
    <property type="match status" value="1"/>
</dbReference>
<dbReference type="InterPro" id="IPR036691">
    <property type="entry name" value="Endo/exonu/phosph_ase_sf"/>
</dbReference>
<dbReference type="SMART" id="SM00128">
    <property type="entry name" value="IPPc"/>
    <property type="match status" value="1"/>
</dbReference>
<evidence type="ECO:0000256" key="2">
    <source>
        <dbReference type="ARBA" id="ARBA00008943"/>
    </source>
</evidence>
<comment type="similarity">
    <text evidence="2">Belongs to the synaptojanin family.</text>
</comment>
<evidence type="ECO:0000259" key="7">
    <source>
        <dbReference type="PROSITE" id="PS50275"/>
    </source>
</evidence>
<dbReference type="EC" id="3.1.3.36" evidence="4"/>
<evidence type="ECO:0000256" key="1">
    <source>
        <dbReference type="ARBA" id="ARBA00001786"/>
    </source>
</evidence>
<evidence type="ECO:0000256" key="5">
    <source>
        <dbReference type="ARBA" id="ARBA00022801"/>
    </source>
</evidence>
<accession>A0A0N4UHI4</accession>
<evidence type="ECO:0000313" key="9">
    <source>
        <dbReference type="WBParaSite" id="DME_0000701701-mRNA-1"/>
    </source>
</evidence>